<reference evidence="1 2" key="1">
    <citation type="submission" date="2019-07" db="EMBL/GenBank/DDBJ databases">
        <title>Sphingomonas AE3 Genome sequencing and assembly.</title>
        <authorList>
            <person name="Kim H."/>
        </authorList>
    </citation>
    <scope>NUCLEOTIDE SEQUENCE [LARGE SCALE GENOMIC DNA]</scope>
    <source>
        <strain evidence="1 2">AE3</strain>
    </source>
</reference>
<evidence type="ECO:0000313" key="2">
    <source>
        <dbReference type="Proteomes" id="UP000321857"/>
    </source>
</evidence>
<evidence type="ECO:0000313" key="1">
    <source>
        <dbReference type="EMBL" id="QDP19941.1"/>
    </source>
</evidence>
<dbReference type="KEGG" id="sxa:FMM02_08225"/>
<dbReference type="Proteomes" id="UP000321857">
    <property type="component" value="Chromosome"/>
</dbReference>
<gene>
    <name evidence="1" type="ORF">FMM02_08225</name>
</gene>
<dbReference type="InterPro" id="IPR036237">
    <property type="entry name" value="Xyl_isomerase-like_sf"/>
</dbReference>
<dbReference type="Gene3D" id="3.20.20.150">
    <property type="entry name" value="Divalent-metal-dependent TIM barrel enzymes"/>
    <property type="match status" value="1"/>
</dbReference>
<organism evidence="1 2">
    <name type="scientific">Sphingomonas xanthus</name>
    <dbReference type="NCBI Taxonomy" id="2594473"/>
    <lineage>
        <taxon>Bacteria</taxon>
        <taxon>Pseudomonadati</taxon>
        <taxon>Pseudomonadota</taxon>
        <taxon>Alphaproteobacteria</taxon>
        <taxon>Sphingomonadales</taxon>
        <taxon>Sphingomonadaceae</taxon>
        <taxon>Sphingomonas</taxon>
    </lineage>
</organism>
<dbReference type="PANTHER" id="PTHR42194:SF1">
    <property type="entry name" value="UPF0276 PROTEIN HI_1600"/>
    <property type="match status" value="1"/>
</dbReference>
<dbReference type="RefSeq" id="WP_147494390.1">
    <property type="nucleotide sequence ID" value="NZ_CP041659.1"/>
</dbReference>
<dbReference type="InterPro" id="IPR007801">
    <property type="entry name" value="MbnB/TglH/ChrH"/>
</dbReference>
<accession>A0A516ISS3</accession>
<dbReference type="EMBL" id="CP041659">
    <property type="protein sequence ID" value="QDP19941.1"/>
    <property type="molecule type" value="Genomic_DNA"/>
</dbReference>
<keyword evidence="2" id="KW-1185">Reference proteome</keyword>
<dbReference type="NCBIfam" id="NF003818">
    <property type="entry name" value="PRK05409.1"/>
    <property type="match status" value="1"/>
</dbReference>
<dbReference type="SUPFAM" id="SSF51658">
    <property type="entry name" value="Xylose isomerase-like"/>
    <property type="match status" value="1"/>
</dbReference>
<protein>
    <submittedName>
        <fullName evidence="1">DUF692 domain-containing protein</fullName>
    </submittedName>
</protein>
<sequence length="289" mass="31111">MAGASRTLPPPPGAGIGLKSAHFADILDAAARGAGPSWVEVHPQNYMMDGGPMHHWLTAVHERLPLSFHSVGLSLGNPDGVDRDELERLARLADRYAPALISDHLSWSSLDGEQIPDLLPLPMTAASLAHFAVQVDQVQDRLGRPILIENPSRMIGFAHDSYDEPDFLVELAGRTGCGLLLDLNNVLVQRTNLGIDPIDYVDRISSHLVGEIHVAGHSVEDHGGERLAIDDHGSPVGKECWELLAHVTARWGPRPVLVEWDNDVPAFAELAAEAGRADLILGEALANAA</sequence>
<name>A0A516ISS3_9SPHN</name>
<dbReference type="Pfam" id="PF05114">
    <property type="entry name" value="MbnB_TglH_ChrH"/>
    <property type="match status" value="1"/>
</dbReference>
<dbReference type="AlphaFoldDB" id="A0A516ISS3"/>
<proteinExistence type="predicted"/>
<dbReference type="PANTHER" id="PTHR42194">
    <property type="entry name" value="UPF0276 PROTEIN HI_1600"/>
    <property type="match status" value="1"/>
</dbReference>
<dbReference type="OrthoDB" id="9763101at2"/>